<feature type="compositionally biased region" description="Low complexity" evidence="16">
    <location>
        <begin position="178"/>
        <end position="201"/>
    </location>
</feature>
<name>A0AAD2HKC4_9AGAR</name>
<dbReference type="GO" id="GO:0071555">
    <property type="term" value="P:cell wall organization"/>
    <property type="evidence" value="ECO:0007669"/>
    <property type="project" value="UniProtKB-KW"/>
</dbReference>
<keyword evidence="11" id="KW-0961">Cell wall biogenesis/degradation</keyword>
<feature type="domain" description="Glycoside hydrolase family 5" evidence="18">
    <location>
        <begin position="328"/>
        <end position="520"/>
    </location>
</feature>
<dbReference type="GO" id="GO:0005886">
    <property type="term" value="C:plasma membrane"/>
    <property type="evidence" value="ECO:0007669"/>
    <property type="project" value="UniProtKB-SubCell"/>
</dbReference>
<proteinExistence type="inferred from homology"/>
<evidence type="ECO:0000256" key="4">
    <source>
        <dbReference type="ARBA" id="ARBA00022692"/>
    </source>
</evidence>
<protein>
    <recommendedName>
        <fullName evidence="14">glucan 1,3-beta-glucosidase</fullName>
        <ecNumber evidence="14">3.2.1.58</ecNumber>
    </recommendedName>
    <alternativeName>
        <fullName evidence="15">Exo-1,3-beta-glucanase D</fullName>
    </alternativeName>
</protein>
<evidence type="ECO:0000259" key="18">
    <source>
        <dbReference type="Pfam" id="PF00150"/>
    </source>
</evidence>
<feature type="region of interest" description="Disordered" evidence="16">
    <location>
        <begin position="102"/>
        <end position="130"/>
    </location>
</feature>
<comment type="caution">
    <text evidence="19">The sequence shown here is derived from an EMBL/GenBank/DDBJ whole genome shotgun (WGS) entry which is preliminary data.</text>
</comment>
<evidence type="ECO:0000256" key="1">
    <source>
        <dbReference type="ARBA" id="ARBA00004401"/>
    </source>
</evidence>
<evidence type="ECO:0000256" key="13">
    <source>
        <dbReference type="ARBA" id="ARBA00037126"/>
    </source>
</evidence>
<keyword evidence="4 17" id="KW-0812">Transmembrane</keyword>
<evidence type="ECO:0000256" key="3">
    <source>
        <dbReference type="ARBA" id="ARBA00022475"/>
    </source>
</evidence>
<feature type="transmembrane region" description="Helical" evidence="17">
    <location>
        <begin position="150"/>
        <end position="172"/>
    </location>
</feature>
<evidence type="ECO:0000256" key="16">
    <source>
        <dbReference type="SAM" id="MobiDB-lite"/>
    </source>
</evidence>
<feature type="compositionally biased region" description="Basic and acidic residues" evidence="16">
    <location>
        <begin position="888"/>
        <end position="898"/>
    </location>
</feature>
<accession>A0AAD2HKC4</accession>
<evidence type="ECO:0000256" key="17">
    <source>
        <dbReference type="SAM" id="Phobius"/>
    </source>
</evidence>
<evidence type="ECO:0000256" key="15">
    <source>
        <dbReference type="ARBA" id="ARBA00041260"/>
    </source>
</evidence>
<comment type="subcellular location">
    <subcellularLocation>
        <location evidence="1">Cell membrane</location>
        <topology evidence="1">Single-pass type II membrane protein</topology>
    </subcellularLocation>
</comment>
<dbReference type="Pfam" id="PF08229">
    <property type="entry name" value="SHR3_chaperone"/>
    <property type="match status" value="1"/>
</dbReference>
<comment type="function">
    <text evidence="13">Glucosidase involved in the degradation of cellulosic biomass. Active on lichenan.</text>
</comment>
<dbReference type="Pfam" id="PF00150">
    <property type="entry name" value="Cellulase"/>
    <property type="match status" value="1"/>
</dbReference>
<feature type="region of interest" description="Disordered" evidence="16">
    <location>
        <begin position="1"/>
        <end position="51"/>
    </location>
</feature>
<feature type="region of interest" description="Disordered" evidence="16">
    <location>
        <begin position="888"/>
        <end position="916"/>
    </location>
</feature>
<dbReference type="InterPro" id="IPR017853">
    <property type="entry name" value="GH"/>
</dbReference>
<dbReference type="GO" id="GO:0004338">
    <property type="term" value="F:glucan exo-1,3-beta-glucosidase activity"/>
    <property type="evidence" value="ECO:0007669"/>
    <property type="project" value="UniProtKB-EC"/>
</dbReference>
<keyword evidence="8 17" id="KW-0472">Membrane</keyword>
<feature type="transmembrane region" description="Helical" evidence="17">
    <location>
        <begin position="813"/>
        <end position="836"/>
    </location>
</feature>
<keyword evidence="9" id="KW-0325">Glycoprotein</keyword>
<dbReference type="EC" id="3.2.1.58" evidence="14"/>
<dbReference type="InterPro" id="IPR013248">
    <property type="entry name" value="Psh3/Shr3"/>
</dbReference>
<dbReference type="GO" id="GO:0009986">
    <property type="term" value="C:cell surface"/>
    <property type="evidence" value="ECO:0007669"/>
    <property type="project" value="TreeGrafter"/>
</dbReference>
<dbReference type="FunFam" id="3.20.20.80:FF:000033">
    <property type="entry name" value="Glucan 1,3-beta-glucosidase A"/>
    <property type="match status" value="1"/>
</dbReference>
<dbReference type="InterPro" id="IPR001547">
    <property type="entry name" value="Glyco_hydro_5"/>
</dbReference>
<dbReference type="PANTHER" id="PTHR31297">
    <property type="entry name" value="GLUCAN ENDO-1,6-BETA-GLUCOSIDASE B"/>
    <property type="match status" value="1"/>
</dbReference>
<comment type="catalytic activity">
    <reaction evidence="12">
        <text>Successive hydrolysis of beta-D-glucose units from the non-reducing ends of (1-&gt;3)-beta-D-glucans, releasing alpha-glucose.</text>
        <dbReference type="EC" id="3.2.1.58"/>
    </reaction>
</comment>
<dbReference type="Gene3D" id="3.20.20.80">
    <property type="entry name" value="Glycosidases"/>
    <property type="match status" value="1"/>
</dbReference>
<dbReference type="GO" id="GO:0009251">
    <property type="term" value="P:glucan catabolic process"/>
    <property type="evidence" value="ECO:0007669"/>
    <property type="project" value="TreeGrafter"/>
</dbReference>
<evidence type="ECO:0000256" key="14">
    <source>
        <dbReference type="ARBA" id="ARBA00038929"/>
    </source>
</evidence>
<evidence type="ECO:0000256" key="11">
    <source>
        <dbReference type="ARBA" id="ARBA00023316"/>
    </source>
</evidence>
<dbReference type="GO" id="GO:0005576">
    <property type="term" value="C:extracellular region"/>
    <property type="evidence" value="ECO:0007669"/>
    <property type="project" value="TreeGrafter"/>
</dbReference>
<comment type="similarity">
    <text evidence="2">Belongs to the glycosyl hydrolase 5 (cellulase A) family.</text>
</comment>
<evidence type="ECO:0000256" key="7">
    <source>
        <dbReference type="ARBA" id="ARBA00022989"/>
    </source>
</evidence>
<evidence type="ECO:0000256" key="10">
    <source>
        <dbReference type="ARBA" id="ARBA00023295"/>
    </source>
</evidence>
<evidence type="ECO:0000256" key="8">
    <source>
        <dbReference type="ARBA" id="ARBA00023136"/>
    </source>
</evidence>
<evidence type="ECO:0000256" key="2">
    <source>
        <dbReference type="ARBA" id="ARBA00005641"/>
    </source>
</evidence>
<evidence type="ECO:0000256" key="6">
    <source>
        <dbReference type="ARBA" id="ARBA00022968"/>
    </source>
</evidence>
<evidence type="ECO:0000256" key="12">
    <source>
        <dbReference type="ARBA" id="ARBA00036824"/>
    </source>
</evidence>
<keyword evidence="6" id="KW-0735">Signal-anchor</keyword>
<dbReference type="EMBL" id="CAVNYO010000419">
    <property type="protein sequence ID" value="CAK5277447.1"/>
    <property type="molecule type" value="Genomic_DNA"/>
</dbReference>
<keyword evidence="20" id="KW-1185">Reference proteome</keyword>
<sequence length="916" mass="98267">MAQPRTEYEPLPLTHEDHAPTTLYNAPPSPPGSSFHLPSPNADGLPYSDDMGIPLGAAQPRFLGRALYDDGGAQMRESYASSSHSTFPADRSSAYTADSTVGFKSGARRDDGYTDSSYHDEPGFFVGEQPLRREKRGVSAWEPKSRKKPILIGVGVVVVAAIVLGVVIALTAGKHKSSGTSNLGNGSPSNPSASASSSSGPSIKFALTTGGDGSTVTADDGSTFTYSNPFGGTWMYDVNDPFNNGARAQSWSPALNETFHYGVDRIRGVNIGGWLVTEPFIVPALYQTLQSRKTTVDAGITIIDEWTLMQAMVLDTANGGTDQLVQHYETFITEQDFMEIAAAGLNFVRIALPYWAIDMWDGEGFLPKVSWTYFLKAIKWARKYGIRINLDLHTLPGSQNGWNHSGRLGSYNVLYGPMGLANAQRSLDYIRILAEFISQPEYKDVVAIFGITNEPQGNQIGMDSLSRYYLQAYQEVRTASGLGAGNGPLVSVHNGFVDLNQFNGMFPGADRFTLDYHPYLCFAGQSPDPIGSHLTQPCSSWGAQINNSMANFGFILAGEFSNAVTDCGLYVNGVGQGVRYEGTYNQGGNWPVVGNCSTDWLDYTNWSSKTKSQYKTFAMASMDALQHWFFWTWKVANSTAGIVEAPQWSYQLGLQNGWMPTDPRQAVGQCGNANPFTGTLSSWQTGGAGAGTIDPSALSAFTWPPPTISFGNNNAMAATSLPAYAPTGSPITLAPPTITGVSGSAGVQSLTASVNVGNGWNNPSDAAAASYYSILAKGSPVIYSFAAGVVALGAGSILWSLRDGEAGNLMFDGGSIFLFGTSVVLYLNSVLPNIVVKFTTLPTHQRMDPFPKSLRSATLDLASNHLMCSVALTGVLVLQAGRFWAERTDGEEATEKQKRSSLKATASRAKTPDVRS</sequence>
<feature type="transmembrane region" description="Helical" evidence="17">
    <location>
        <begin position="856"/>
        <end position="878"/>
    </location>
</feature>
<dbReference type="InterPro" id="IPR050386">
    <property type="entry name" value="Glycosyl_hydrolase_5"/>
</dbReference>
<dbReference type="AlphaFoldDB" id="A0AAD2HKC4"/>
<reference evidence="19" key="1">
    <citation type="submission" date="2023-11" db="EMBL/GenBank/DDBJ databases">
        <authorList>
            <person name="De Vega J J."/>
            <person name="De Vega J J."/>
        </authorList>
    </citation>
    <scope>NUCLEOTIDE SEQUENCE</scope>
</reference>
<keyword evidence="3" id="KW-1003">Cell membrane</keyword>
<evidence type="ECO:0000313" key="20">
    <source>
        <dbReference type="Proteomes" id="UP001295794"/>
    </source>
</evidence>
<keyword evidence="5" id="KW-0378">Hydrolase</keyword>
<evidence type="ECO:0000256" key="5">
    <source>
        <dbReference type="ARBA" id="ARBA00022801"/>
    </source>
</evidence>
<dbReference type="SUPFAM" id="SSF51445">
    <property type="entry name" value="(Trans)glycosidases"/>
    <property type="match status" value="1"/>
</dbReference>
<feature type="region of interest" description="Disordered" evidence="16">
    <location>
        <begin position="175"/>
        <end position="201"/>
    </location>
</feature>
<keyword evidence="7 17" id="KW-1133">Transmembrane helix</keyword>
<feature type="compositionally biased region" description="Basic and acidic residues" evidence="16">
    <location>
        <begin position="107"/>
        <end position="122"/>
    </location>
</feature>
<evidence type="ECO:0000313" key="19">
    <source>
        <dbReference type="EMBL" id="CAK5277447.1"/>
    </source>
</evidence>
<feature type="transmembrane region" description="Helical" evidence="17">
    <location>
        <begin position="781"/>
        <end position="801"/>
    </location>
</feature>
<dbReference type="SMART" id="SM00786">
    <property type="entry name" value="SHR3_chaperone"/>
    <property type="match status" value="1"/>
</dbReference>
<evidence type="ECO:0000256" key="9">
    <source>
        <dbReference type="ARBA" id="ARBA00023180"/>
    </source>
</evidence>
<gene>
    <name evidence="19" type="ORF">MYCIT1_LOCUS26461</name>
</gene>
<organism evidence="19 20">
    <name type="scientific">Mycena citricolor</name>
    <dbReference type="NCBI Taxonomy" id="2018698"/>
    <lineage>
        <taxon>Eukaryota</taxon>
        <taxon>Fungi</taxon>
        <taxon>Dikarya</taxon>
        <taxon>Basidiomycota</taxon>
        <taxon>Agaricomycotina</taxon>
        <taxon>Agaricomycetes</taxon>
        <taxon>Agaricomycetidae</taxon>
        <taxon>Agaricales</taxon>
        <taxon>Marasmiineae</taxon>
        <taxon>Mycenaceae</taxon>
        <taxon>Mycena</taxon>
    </lineage>
</organism>
<dbReference type="PANTHER" id="PTHR31297:SF34">
    <property type="entry name" value="GLUCAN 1,3-BETA-GLUCOSIDASE 2"/>
    <property type="match status" value="1"/>
</dbReference>
<dbReference type="Proteomes" id="UP001295794">
    <property type="component" value="Unassembled WGS sequence"/>
</dbReference>
<keyword evidence="10" id="KW-0326">Glycosidase</keyword>